<evidence type="ECO:0000313" key="5">
    <source>
        <dbReference type="Proteomes" id="UP000664357"/>
    </source>
</evidence>
<comment type="caution">
    <text evidence="4">The sequence shown here is derived from an EMBL/GenBank/DDBJ whole genome shotgun (WGS) entry which is preliminary data.</text>
</comment>
<dbReference type="Proteomes" id="UP000664357">
    <property type="component" value="Unassembled WGS sequence"/>
</dbReference>
<evidence type="ECO:0000256" key="1">
    <source>
        <dbReference type="ARBA" id="ARBA00023015"/>
    </source>
</evidence>
<dbReference type="PANTHER" id="PTHR30185:SF13">
    <property type="entry name" value="LICABCH OPERON REGULATOR-RELATED"/>
    <property type="match status" value="1"/>
</dbReference>
<accession>A0ABV0EL19</accession>
<evidence type="ECO:0000313" key="4">
    <source>
        <dbReference type="EMBL" id="MEO1768418.1"/>
    </source>
</evidence>
<dbReference type="InterPro" id="IPR007737">
    <property type="entry name" value="Mga_HTH"/>
</dbReference>
<keyword evidence="1" id="KW-0805">Transcription regulation</keyword>
<sequence length="509" mass="60289">MFSIDYLASLFDKETITKIRIVYLLKERKTWLSIDELSSQLGINQRTVLKYLAFIEEDISAFSMNADICLEKHERKGFFLSYDFDPTLSDLVFFMIEQTINYKLLMDIFFGKIHSIIQFSHNFYVSESSLWRMINKFRKKLLPMGIAIERRSLNLLGNEIQIRKLSYFLLVNSYAKGYWPYTSTTKLLTERLVKKIIGFFHLCLSDYEYMKVFCMVAVCLERAKQEKYVVLTKELLENIDNNELFTRFASELRDVLPKQAHRRDEVGFLFLYIFTRDEAFNDTYIRKLFLNFHQEKNTQLSQSVHTLKNHLSLNHSFIVPKDELQLINKCLYSAHLYCQLFQNREQSASAESMFQFNTMVSPHLIMKTKELIHLLYHETGFSLFKETDYLLSIYPLLFEVITPIPKMEEPLRIFFVSDLSNLEEHRLINRIKTEFLGHINLEIYTHHDCLIDFQTIDLVLSTKRTIASGHSKIPNVAIPKEPSKLDFYNLETKLHKMYVQREPKELISL</sequence>
<protein>
    <recommendedName>
        <fullName evidence="3">Mga helix-turn-helix domain-containing protein</fullName>
    </recommendedName>
</protein>
<keyword evidence="2" id="KW-0804">Transcription</keyword>
<name>A0ABV0EL19_9ENTE</name>
<dbReference type="RefSeq" id="WP_207702866.1">
    <property type="nucleotide sequence ID" value="NZ_JAFREL020000001.1"/>
</dbReference>
<dbReference type="EMBL" id="JAFREL020000001">
    <property type="protein sequence ID" value="MEO1768418.1"/>
    <property type="molecule type" value="Genomic_DNA"/>
</dbReference>
<dbReference type="PANTHER" id="PTHR30185">
    <property type="entry name" value="CRYPTIC BETA-GLUCOSIDE BGL OPERON ANTITERMINATOR"/>
    <property type="match status" value="1"/>
</dbReference>
<proteinExistence type="predicted"/>
<reference evidence="4 5" key="1">
    <citation type="submission" date="2024-02" db="EMBL/GenBank/DDBJ databases">
        <title>The Genome Sequence of Enterococcus sp. DIV0159.</title>
        <authorList>
            <person name="Earl A."/>
            <person name="Manson A."/>
            <person name="Gilmore M."/>
            <person name="Sanders J."/>
            <person name="Shea T."/>
            <person name="Howe W."/>
            <person name="Livny J."/>
            <person name="Cuomo C."/>
            <person name="Neafsey D."/>
            <person name="Birren B."/>
        </authorList>
    </citation>
    <scope>NUCLEOTIDE SEQUENCE [LARGE SCALE GENOMIC DNA]</scope>
    <source>
        <strain evidence="4 5">665A</strain>
    </source>
</reference>
<evidence type="ECO:0000259" key="3">
    <source>
        <dbReference type="Pfam" id="PF05043"/>
    </source>
</evidence>
<dbReference type="InterPro" id="IPR036388">
    <property type="entry name" value="WH-like_DNA-bd_sf"/>
</dbReference>
<dbReference type="InterPro" id="IPR050661">
    <property type="entry name" value="BglG_antiterminators"/>
</dbReference>
<dbReference type="Gene3D" id="1.10.10.10">
    <property type="entry name" value="Winged helix-like DNA-binding domain superfamily/Winged helix DNA-binding domain"/>
    <property type="match status" value="1"/>
</dbReference>
<organism evidence="4 5">
    <name type="scientific">Candidatus Enterococcus ferrettii</name>
    <dbReference type="NCBI Taxonomy" id="2815324"/>
    <lineage>
        <taxon>Bacteria</taxon>
        <taxon>Bacillati</taxon>
        <taxon>Bacillota</taxon>
        <taxon>Bacilli</taxon>
        <taxon>Lactobacillales</taxon>
        <taxon>Enterococcaceae</taxon>
        <taxon>Enterococcus</taxon>
    </lineage>
</organism>
<dbReference type="Pfam" id="PF05043">
    <property type="entry name" value="Mga"/>
    <property type="match status" value="1"/>
</dbReference>
<evidence type="ECO:0000256" key="2">
    <source>
        <dbReference type="ARBA" id="ARBA00023163"/>
    </source>
</evidence>
<gene>
    <name evidence="4" type="ORF">JZO67_000329</name>
</gene>
<keyword evidence="5" id="KW-1185">Reference proteome</keyword>
<feature type="domain" description="Mga helix-turn-helix" evidence="3">
    <location>
        <begin position="88"/>
        <end position="167"/>
    </location>
</feature>